<keyword evidence="1" id="KW-0732">Signal</keyword>
<dbReference type="SUPFAM" id="SSF52833">
    <property type="entry name" value="Thioredoxin-like"/>
    <property type="match status" value="1"/>
</dbReference>
<dbReference type="EMBL" id="JAOCDZ010000018">
    <property type="protein sequence ID" value="MDH0738697.1"/>
    <property type="molecule type" value="Genomic_DNA"/>
</dbReference>
<dbReference type="Proteomes" id="UP001161094">
    <property type="component" value="Unassembled WGS sequence"/>
</dbReference>
<dbReference type="AlphaFoldDB" id="A0AA42S5J7"/>
<name>A0AA42S5J7_9BURK</name>
<feature type="domain" description="Thioredoxin" evidence="2">
    <location>
        <begin position="24"/>
        <end position="187"/>
    </location>
</feature>
<dbReference type="InterPro" id="IPR036249">
    <property type="entry name" value="Thioredoxin-like_sf"/>
</dbReference>
<dbReference type="PROSITE" id="PS51352">
    <property type="entry name" value="THIOREDOXIN_2"/>
    <property type="match status" value="1"/>
</dbReference>
<comment type="caution">
    <text evidence="3">The sequence shown here is derived from an EMBL/GenBank/DDBJ whole genome shotgun (WGS) entry which is preliminary data.</text>
</comment>
<evidence type="ECO:0000259" key="2">
    <source>
        <dbReference type="PROSITE" id="PS51352"/>
    </source>
</evidence>
<evidence type="ECO:0000313" key="3">
    <source>
        <dbReference type="EMBL" id="MDH0738697.1"/>
    </source>
</evidence>
<reference evidence="3" key="1">
    <citation type="submission" date="2022-09" db="EMBL/GenBank/DDBJ databases">
        <title>Intensive care unit water sources are persistently colonized with multi-drug resistant bacteria and are the site of extensive horizontal gene transfer of antibiotic resistance genes.</title>
        <authorList>
            <person name="Diorio-Toth L."/>
        </authorList>
    </citation>
    <scope>NUCLEOTIDE SEQUENCE</scope>
    <source>
        <strain evidence="3">GD03843</strain>
    </source>
</reference>
<dbReference type="PANTHER" id="PTHR35891:SF3">
    <property type="entry name" value="THIOL:DISULFIDE INTERCHANGE PROTEIN DSBL"/>
    <property type="match status" value="1"/>
</dbReference>
<evidence type="ECO:0000256" key="1">
    <source>
        <dbReference type="SAM" id="SignalP"/>
    </source>
</evidence>
<dbReference type="PANTHER" id="PTHR35891">
    <property type="entry name" value="THIOL:DISULFIDE INTERCHANGE PROTEIN DSBA"/>
    <property type="match status" value="1"/>
</dbReference>
<feature type="signal peptide" evidence="1">
    <location>
        <begin position="1"/>
        <end position="24"/>
    </location>
</feature>
<dbReference type="InterPro" id="IPR050824">
    <property type="entry name" value="Thiol_disulfide_DsbA"/>
</dbReference>
<dbReference type="RefSeq" id="WP_279996648.1">
    <property type="nucleotide sequence ID" value="NZ_JAOCDZ010000018.1"/>
</dbReference>
<dbReference type="Gene3D" id="3.40.30.10">
    <property type="entry name" value="Glutaredoxin"/>
    <property type="match status" value="1"/>
</dbReference>
<protein>
    <recommendedName>
        <fullName evidence="2">Thioredoxin domain-containing protein</fullName>
    </recommendedName>
</protein>
<evidence type="ECO:0000313" key="4">
    <source>
        <dbReference type="Proteomes" id="UP001161094"/>
    </source>
</evidence>
<proteinExistence type="predicted"/>
<feature type="chain" id="PRO_5041288197" description="Thioredoxin domain-containing protein" evidence="1">
    <location>
        <begin position="25"/>
        <end position="227"/>
    </location>
</feature>
<gene>
    <name evidence="3" type="ORF">N5D93_22960</name>
</gene>
<sequence length="227" mass="24373">MSKFKMRRSCITAVLALATTSALHVVAKAQPSMAMGGDGKGQPYTPPMPYREVAEVEADQRVVRIFFSFSCPFCRTFHTPLRQWAKSLPAPWRYEFVPILLADGTGIHEAAGYLAAQKALGPAIARFEDAAYRAIQSEGRSPRAPETWRGIVNAAGGSVPAFEEAWEGLSSAEVAQLPRSMIAYAVDATPTVAIAGKFVLTPDGVQGDEALFLQLCSGLVSRAMGHA</sequence>
<accession>A0AA42S5J7</accession>
<dbReference type="InterPro" id="IPR013766">
    <property type="entry name" value="Thioredoxin_domain"/>
</dbReference>
<organism evidence="3 4">
    <name type="scientific">Achromobacter spanius</name>
    <dbReference type="NCBI Taxonomy" id="217203"/>
    <lineage>
        <taxon>Bacteria</taxon>
        <taxon>Pseudomonadati</taxon>
        <taxon>Pseudomonadota</taxon>
        <taxon>Betaproteobacteria</taxon>
        <taxon>Burkholderiales</taxon>
        <taxon>Alcaligenaceae</taxon>
        <taxon>Achromobacter</taxon>
    </lineage>
</organism>